<keyword evidence="1" id="KW-0812">Transmembrane</keyword>
<protein>
    <recommendedName>
        <fullName evidence="3">PGG domain-containing protein</fullName>
    </recommendedName>
</protein>
<dbReference type="Pfam" id="PF13962">
    <property type="entry name" value="PGG"/>
    <property type="match status" value="1"/>
</dbReference>
<name>A0ABD1B2H1_CARAN</name>
<dbReference type="Proteomes" id="UP001558713">
    <property type="component" value="Unassembled WGS sequence"/>
</dbReference>
<comment type="caution">
    <text evidence="4">The sequence shown here is derived from an EMBL/GenBank/DDBJ whole genome shotgun (WGS) entry which is preliminary data.</text>
</comment>
<feature type="signal peptide" evidence="2">
    <location>
        <begin position="1"/>
        <end position="23"/>
    </location>
</feature>
<gene>
    <name evidence="4" type="ORF">V5N11_026429</name>
</gene>
<evidence type="ECO:0000259" key="3">
    <source>
        <dbReference type="Pfam" id="PF13962"/>
    </source>
</evidence>
<evidence type="ECO:0000313" key="5">
    <source>
        <dbReference type="Proteomes" id="UP001558713"/>
    </source>
</evidence>
<organism evidence="4 5">
    <name type="scientific">Cardamine amara subsp. amara</name>
    <dbReference type="NCBI Taxonomy" id="228776"/>
    <lineage>
        <taxon>Eukaryota</taxon>
        <taxon>Viridiplantae</taxon>
        <taxon>Streptophyta</taxon>
        <taxon>Embryophyta</taxon>
        <taxon>Tracheophyta</taxon>
        <taxon>Spermatophyta</taxon>
        <taxon>Magnoliopsida</taxon>
        <taxon>eudicotyledons</taxon>
        <taxon>Gunneridae</taxon>
        <taxon>Pentapetalae</taxon>
        <taxon>rosids</taxon>
        <taxon>malvids</taxon>
        <taxon>Brassicales</taxon>
        <taxon>Brassicaceae</taxon>
        <taxon>Cardamineae</taxon>
        <taxon>Cardamine</taxon>
    </lineage>
</organism>
<keyword evidence="2" id="KW-0732">Signal</keyword>
<evidence type="ECO:0000256" key="2">
    <source>
        <dbReference type="SAM" id="SignalP"/>
    </source>
</evidence>
<dbReference type="PANTHER" id="PTHR24177:SF292">
    <property type="entry name" value="ANKYRIN REPEAT FAMILY PROTEIN-RELATED"/>
    <property type="match status" value="1"/>
</dbReference>
<dbReference type="PANTHER" id="PTHR24177">
    <property type="entry name" value="CASKIN"/>
    <property type="match status" value="1"/>
</dbReference>
<dbReference type="EMBL" id="JBANAX010000349">
    <property type="protein sequence ID" value="KAL1213168.1"/>
    <property type="molecule type" value="Genomic_DNA"/>
</dbReference>
<feature type="chain" id="PRO_5044754545" description="PGG domain-containing protein" evidence="2">
    <location>
        <begin position="24"/>
        <end position="180"/>
    </location>
</feature>
<keyword evidence="1" id="KW-0472">Membrane</keyword>
<evidence type="ECO:0000313" key="4">
    <source>
        <dbReference type="EMBL" id="KAL1213168.1"/>
    </source>
</evidence>
<accession>A0ABD1B2H1</accession>
<dbReference type="InterPro" id="IPR026961">
    <property type="entry name" value="PGG_dom"/>
</dbReference>
<evidence type="ECO:0000256" key="1">
    <source>
        <dbReference type="SAM" id="Phobius"/>
    </source>
</evidence>
<keyword evidence="1" id="KW-1133">Transmembrane helix</keyword>
<feature type="transmembrane region" description="Helical" evidence="1">
    <location>
        <begin position="59"/>
        <end position="82"/>
    </location>
</feature>
<proteinExistence type="predicted"/>
<feature type="domain" description="PGG" evidence="3">
    <location>
        <begin position="3"/>
        <end position="122"/>
    </location>
</feature>
<sequence>MDRIKQACMLVATLIATVVFAAAFPVPGGYDDTMGKDEVTDHYKKAGFPQFRKTLLFDMFILSDMVSLLSSVTAIMLFFSILTSRYRENDFMKDLPRKLMFGLLALFVSIVSMVLVFTLAIILICYQEPIWSLIVIIFLASLTALLFPILHLHLWFDSVDSTYSILSKFLFHRRKNSIFR</sequence>
<dbReference type="AlphaFoldDB" id="A0ABD1B2H1"/>
<keyword evidence="5" id="KW-1185">Reference proteome</keyword>
<feature type="transmembrane region" description="Helical" evidence="1">
    <location>
        <begin position="103"/>
        <end position="124"/>
    </location>
</feature>
<feature type="transmembrane region" description="Helical" evidence="1">
    <location>
        <begin position="130"/>
        <end position="156"/>
    </location>
</feature>
<reference evidence="4 5" key="1">
    <citation type="submission" date="2024-04" db="EMBL/GenBank/DDBJ databases">
        <title>Genome assembly C_amara_ONT_v2.</title>
        <authorList>
            <person name="Yant L."/>
            <person name="Moore C."/>
            <person name="Slenker M."/>
        </authorList>
    </citation>
    <scope>NUCLEOTIDE SEQUENCE [LARGE SCALE GENOMIC DNA]</scope>
    <source>
        <tissue evidence="4">Leaf</tissue>
    </source>
</reference>